<evidence type="ECO:0000259" key="1">
    <source>
        <dbReference type="PROSITE" id="PS51186"/>
    </source>
</evidence>
<dbReference type="Pfam" id="PF00583">
    <property type="entry name" value="Acetyltransf_1"/>
    <property type="match status" value="1"/>
</dbReference>
<protein>
    <recommendedName>
        <fullName evidence="1">N-acetyltransferase domain-containing protein</fullName>
    </recommendedName>
</protein>
<proteinExistence type="predicted"/>
<evidence type="ECO:0000313" key="2">
    <source>
        <dbReference type="EMBL" id="OPC81569.1"/>
    </source>
</evidence>
<dbReference type="InterPro" id="IPR016181">
    <property type="entry name" value="Acyl_CoA_acyltransferase"/>
</dbReference>
<sequence>METTTAAVRGRARLTMVGGAGVGEWPARVRVRTARIEDAAEVRAMHERCSPETRRLRYFTSTPRLPESALGRLLVPADGLSLVAVGPDGAIGALATLFHPEGERMGEVALLVEDGWQRHGLGTTLLRSLAEHAAARGAMGVRAHVLPWNRRMLALFERAGLVGRCGYEDGVVLVEAELPAGALSTGRCA</sequence>
<dbReference type="AlphaFoldDB" id="A0A1T3NXJ9"/>
<dbReference type="OrthoDB" id="5516749at2"/>
<dbReference type="SUPFAM" id="SSF55729">
    <property type="entry name" value="Acyl-CoA N-acyltransferases (Nat)"/>
    <property type="match status" value="1"/>
</dbReference>
<gene>
    <name evidence="2" type="ORF">B4N89_11975</name>
</gene>
<dbReference type="EMBL" id="MWQN01000001">
    <property type="protein sequence ID" value="OPC81569.1"/>
    <property type="molecule type" value="Genomic_DNA"/>
</dbReference>
<feature type="domain" description="N-acetyltransferase" evidence="1">
    <location>
        <begin position="29"/>
        <end position="189"/>
    </location>
</feature>
<dbReference type="RefSeq" id="WP_143657929.1">
    <property type="nucleotide sequence ID" value="NZ_MWQN01000001.1"/>
</dbReference>
<organism evidence="2 3">
    <name type="scientific">Embleya scabrispora</name>
    <dbReference type="NCBI Taxonomy" id="159449"/>
    <lineage>
        <taxon>Bacteria</taxon>
        <taxon>Bacillati</taxon>
        <taxon>Actinomycetota</taxon>
        <taxon>Actinomycetes</taxon>
        <taxon>Kitasatosporales</taxon>
        <taxon>Streptomycetaceae</taxon>
        <taxon>Embleya</taxon>
    </lineage>
</organism>
<evidence type="ECO:0000313" key="3">
    <source>
        <dbReference type="Proteomes" id="UP000190037"/>
    </source>
</evidence>
<dbReference type="PROSITE" id="PS51186">
    <property type="entry name" value="GNAT"/>
    <property type="match status" value="1"/>
</dbReference>
<dbReference type="CDD" id="cd04301">
    <property type="entry name" value="NAT_SF"/>
    <property type="match status" value="1"/>
</dbReference>
<dbReference type="InterPro" id="IPR000182">
    <property type="entry name" value="GNAT_dom"/>
</dbReference>
<reference evidence="2 3" key="1">
    <citation type="submission" date="2017-03" db="EMBL/GenBank/DDBJ databases">
        <title>Draft genome sequence of Streptomyces scabrisporus NF3, endophyte isolated from Amphipterygium adstringens.</title>
        <authorList>
            <person name="Vazquez M."/>
            <person name="Ceapa C.D."/>
            <person name="Rodriguez Luna D."/>
            <person name="Sanchez Esquivel S."/>
        </authorList>
    </citation>
    <scope>NUCLEOTIDE SEQUENCE [LARGE SCALE GENOMIC DNA]</scope>
    <source>
        <strain evidence="2 3">NF3</strain>
    </source>
</reference>
<dbReference type="Gene3D" id="3.40.630.30">
    <property type="match status" value="1"/>
</dbReference>
<name>A0A1T3NXJ9_9ACTN</name>
<keyword evidence="3" id="KW-1185">Reference proteome</keyword>
<comment type="caution">
    <text evidence="2">The sequence shown here is derived from an EMBL/GenBank/DDBJ whole genome shotgun (WGS) entry which is preliminary data.</text>
</comment>
<dbReference type="GO" id="GO:0016747">
    <property type="term" value="F:acyltransferase activity, transferring groups other than amino-acyl groups"/>
    <property type="evidence" value="ECO:0007669"/>
    <property type="project" value="InterPro"/>
</dbReference>
<dbReference type="Proteomes" id="UP000190037">
    <property type="component" value="Unassembled WGS sequence"/>
</dbReference>
<accession>A0A1T3NXJ9</accession>
<dbReference type="STRING" id="159449.B4N89_11975"/>